<reference evidence="2" key="1">
    <citation type="journal article" date="2019" name="Int. J. Syst. Evol. Microbiol.">
        <title>The Global Catalogue of Microorganisms (GCM) 10K type strain sequencing project: providing services to taxonomists for standard genome sequencing and annotation.</title>
        <authorList>
            <consortium name="The Broad Institute Genomics Platform"/>
            <consortium name="The Broad Institute Genome Sequencing Center for Infectious Disease"/>
            <person name="Wu L."/>
            <person name="Ma J."/>
        </authorList>
    </citation>
    <scope>NUCLEOTIDE SEQUENCE [LARGE SCALE GENOMIC DNA]</scope>
    <source>
        <strain evidence="2">CGMCC 4.7400</strain>
    </source>
</reference>
<evidence type="ECO:0008006" key="3">
    <source>
        <dbReference type="Google" id="ProtNLM"/>
    </source>
</evidence>
<proteinExistence type="predicted"/>
<gene>
    <name evidence="1" type="ORF">ACFQZ6_33145</name>
</gene>
<evidence type="ECO:0000313" key="1">
    <source>
        <dbReference type="EMBL" id="MFD0318979.1"/>
    </source>
</evidence>
<organism evidence="1 2">
    <name type="scientific">Streptomyces flavalbus</name>
    <dbReference type="NCBI Taxonomy" id="2665155"/>
    <lineage>
        <taxon>Bacteria</taxon>
        <taxon>Bacillati</taxon>
        <taxon>Actinomycetota</taxon>
        <taxon>Actinomycetes</taxon>
        <taxon>Kitasatosporales</taxon>
        <taxon>Streptomycetaceae</taxon>
        <taxon>Streptomyces</taxon>
    </lineage>
</organism>
<dbReference type="Proteomes" id="UP001597023">
    <property type="component" value="Unassembled WGS sequence"/>
</dbReference>
<evidence type="ECO:0000313" key="2">
    <source>
        <dbReference type="Proteomes" id="UP001597023"/>
    </source>
</evidence>
<keyword evidence="2" id="KW-1185">Reference proteome</keyword>
<accession>A0ABW2WJG5</accession>
<dbReference type="EMBL" id="JBHTEB010000001">
    <property type="protein sequence ID" value="MFD0318979.1"/>
    <property type="molecule type" value="Genomic_DNA"/>
</dbReference>
<comment type="caution">
    <text evidence="1">The sequence shown here is derived from an EMBL/GenBank/DDBJ whole genome shotgun (WGS) entry which is preliminary data.</text>
</comment>
<dbReference type="RefSeq" id="WP_381618925.1">
    <property type="nucleotide sequence ID" value="NZ_JBHTEB010000001.1"/>
</dbReference>
<sequence length="41" mass="4685">MLNVLFDRFKEISVDRDGDLAWAIPPQMVGFDKLPVNLRPA</sequence>
<protein>
    <recommendedName>
        <fullName evidence="3">Cytochrome P450</fullName>
    </recommendedName>
</protein>
<name>A0ABW2WJG5_9ACTN</name>